<proteinExistence type="inferred from homology"/>
<organism evidence="7 8">
    <name type="scientific">Aureimonas phyllosphaerae</name>
    <dbReference type="NCBI Taxonomy" id="1166078"/>
    <lineage>
        <taxon>Bacteria</taxon>
        <taxon>Pseudomonadati</taxon>
        <taxon>Pseudomonadota</taxon>
        <taxon>Alphaproteobacteria</taxon>
        <taxon>Hyphomicrobiales</taxon>
        <taxon>Aurantimonadaceae</taxon>
        <taxon>Aureimonas</taxon>
    </lineage>
</organism>
<keyword evidence="2" id="KW-0479">Metal-binding</keyword>
<keyword evidence="3 7" id="KW-0378">Hydrolase</keyword>
<dbReference type="PANTHER" id="PTHR43794">
    <property type="entry name" value="AMINOHYDROLASE SSNA-RELATED"/>
    <property type="match status" value="1"/>
</dbReference>
<dbReference type="Gene3D" id="3.20.20.140">
    <property type="entry name" value="Metal-dependent hydrolases"/>
    <property type="match status" value="1"/>
</dbReference>
<dbReference type="GO" id="GO:0046872">
    <property type="term" value="F:metal ion binding"/>
    <property type="evidence" value="ECO:0007669"/>
    <property type="project" value="UniProtKB-KW"/>
</dbReference>
<dbReference type="GO" id="GO:0016810">
    <property type="term" value="F:hydrolase activity, acting on carbon-nitrogen (but not peptide) bonds"/>
    <property type="evidence" value="ECO:0007669"/>
    <property type="project" value="InterPro"/>
</dbReference>
<evidence type="ECO:0000256" key="2">
    <source>
        <dbReference type="ARBA" id="ARBA00022723"/>
    </source>
</evidence>
<gene>
    <name evidence="7" type="ORF">GGR05_000351</name>
</gene>
<dbReference type="AlphaFoldDB" id="A0A7W6BT64"/>
<name>A0A7W6BT64_9HYPH</name>
<dbReference type="InterPro" id="IPR006680">
    <property type="entry name" value="Amidohydro-rel"/>
</dbReference>
<evidence type="ECO:0000256" key="1">
    <source>
        <dbReference type="ARBA" id="ARBA00006745"/>
    </source>
</evidence>
<keyword evidence="8" id="KW-1185">Reference proteome</keyword>
<feature type="domain" description="Aminodeoxyfutalosine deaminase/Imidazolonepropionase-like composite" evidence="6">
    <location>
        <begin position="24"/>
        <end position="49"/>
    </location>
</feature>
<evidence type="ECO:0000259" key="5">
    <source>
        <dbReference type="Pfam" id="PF01979"/>
    </source>
</evidence>
<dbReference type="SUPFAM" id="SSF51338">
    <property type="entry name" value="Composite domain of metallo-dependent hydrolases"/>
    <property type="match status" value="1"/>
</dbReference>
<keyword evidence="4" id="KW-0862">Zinc</keyword>
<evidence type="ECO:0000259" key="6">
    <source>
        <dbReference type="Pfam" id="PF22039"/>
    </source>
</evidence>
<evidence type="ECO:0000256" key="4">
    <source>
        <dbReference type="ARBA" id="ARBA00022833"/>
    </source>
</evidence>
<dbReference type="Proteomes" id="UP000531216">
    <property type="component" value="Unassembled WGS sequence"/>
</dbReference>
<evidence type="ECO:0000313" key="8">
    <source>
        <dbReference type="Proteomes" id="UP000531216"/>
    </source>
</evidence>
<dbReference type="RefSeq" id="WP_090958731.1">
    <property type="nucleotide sequence ID" value="NZ_FOOA01000001.1"/>
</dbReference>
<reference evidence="7 8" key="1">
    <citation type="submission" date="2020-08" db="EMBL/GenBank/DDBJ databases">
        <title>Genomic Encyclopedia of Type Strains, Phase IV (KMG-IV): sequencing the most valuable type-strain genomes for metagenomic binning, comparative biology and taxonomic classification.</title>
        <authorList>
            <person name="Goeker M."/>
        </authorList>
    </citation>
    <scope>NUCLEOTIDE SEQUENCE [LARGE SCALE GENOMIC DNA]</scope>
    <source>
        <strain evidence="7 8">DSM 25024</strain>
    </source>
</reference>
<dbReference type="InterPro" id="IPR011059">
    <property type="entry name" value="Metal-dep_hydrolase_composite"/>
</dbReference>
<accession>A0A7W6BT64</accession>
<comment type="caution">
    <text evidence="7">The sequence shown here is derived from an EMBL/GenBank/DDBJ whole genome shotgun (WGS) entry which is preliminary data.</text>
</comment>
<dbReference type="SUPFAM" id="SSF51556">
    <property type="entry name" value="Metallo-dependent hydrolases"/>
    <property type="match status" value="1"/>
</dbReference>
<sequence length="487" mass="52247">MVDLVVSGAYVITMDGTRRVIPDGAVAIAAGRIVAVGSSAEIEATHPGAPSLDAAGKVMMPGLIDVHAHAGHGLIKTMGMEDGDRWERICGEVYTQASPPEFWYAEARLAAMERLRFGVTCGVSLLGGGDTIMRTDDPAYGAAHCEGVAAIGTRSVVAVGPTRAPHPRTYASRDADDRAAPYPVDFERQMESCRTLIRDWHGRGTVNLALLYSVLRDEHETTMPAADYAEAVRQAKSVRAASRELGVLFTQDGHWRGSIRRAAALGLLGPDALLSHCIDIDRDEIALSAETGTRIAHNPSAIASILGRCPAIELMEAGTVVAIGSDATAPDRSADMFRHVQQAMHYHRRHFCDPSVLPPGKALEMVTIDAAEALGMADTIGSLEVGKAADLILIDMQRPHLYPVNMEPFRVAYFANGNDVDTVLVGGEILLQGGRPVRTDMAGVLADAQREAERMIARIGAEDMLGLPDGFWSRARYPETQAEGDRP</sequence>
<evidence type="ECO:0000313" key="7">
    <source>
        <dbReference type="EMBL" id="MBB3934240.1"/>
    </source>
</evidence>
<dbReference type="Gene3D" id="2.30.40.10">
    <property type="entry name" value="Urease, subunit C, domain 1"/>
    <property type="match status" value="1"/>
</dbReference>
<dbReference type="PANTHER" id="PTHR43794:SF11">
    <property type="entry name" value="AMIDOHYDROLASE-RELATED DOMAIN-CONTAINING PROTEIN"/>
    <property type="match status" value="1"/>
</dbReference>
<dbReference type="EMBL" id="JACIDO010000001">
    <property type="protein sequence ID" value="MBB3934240.1"/>
    <property type="molecule type" value="Genomic_DNA"/>
</dbReference>
<dbReference type="OrthoDB" id="9796020at2"/>
<dbReference type="Pfam" id="PF22039">
    <property type="entry name" value="HUTI_composite_bact"/>
    <property type="match status" value="1"/>
</dbReference>
<protein>
    <submittedName>
        <fullName evidence="7">Cytosine/adenosine deaminase-related metal-dependent hydrolase</fullName>
    </submittedName>
</protein>
<comment type="similarity">
    <text evidence="1">Belongs to the metallo-dependent hydrolases superfamily. ATZ/TRZ family.</text>
</comment>
<dbReference type="InterPro" id="IPR050287">
    <property type="entry name" value="MTA/SAH_deaminase"/>
</dbReference>
<dbReference type="InterPro" id="IPR054418">
    <property type="entry name" value="MQNX/HUTI_composite_N"/>
</dbReference>
<dbReference type="Pfam" id="PF01979">
    <property type="entry name" value="Amidohydro_1"/>
    <property type="match status" value="1"/>
</dbReference>
<feature type="domain" description="Amidohydrolase-related" evidence="5">
    <location>
        <begin position="58"/>
        <end position="429"/>
    </location>
</feature>
<evidence type="ECO:0000256" key="3">
    <source>
        <dbReference type="ARBA" id="ARBA00022801"/>
    </source>
</evidence>
<dbReference type="InterPro" id="IPR032466">
    <property type="entry name" value="Metal_Hydrolase"/>
</dbReference>